<dbReference type="Gene3D" id="1.10.10.60">
    <property type="entry name" value="Homeodomain-like"/>
    <property type="match status" value="1"/>
</dbReference>
<comment type="similarity">
    <text evidence="1 10">Belongs to the RAP1 family.</text>
</comment>
<organism evidence="14 15">
    <name type="scientific">Mastacembelus armatus</name>
    <name type="common">zig-zag eel</name>
    <dbReference type="NCBI Taxonomy" id="205130"/>
    <lineage>
        <taxon>Eukaryota</taxon>
        <taxon>Metazoa</taxon>
        <taxon>Chordata</taxon>
        <taxon>Craniata</taxon>
        <taxon>Vertebrata</taxon>
        <taxon>Euteleostomi</taxon>
        <taxon>Actinopterygii</taxon>
        <taxon>Neopterygii</taxon>
        <taxon>Teleostei</taxon>
        <taxon>Neoteleostei</taxon>
        <taxon>Acanthomorphata</taxon>
        <taxon>Anabantaria</taxon>
        <taxon>Synbranchiformes</taxon>
        <taxon>Mastacembelidae</taxon>
        <taxon>Mastacembelus</taxon>
    </lineage>
</organism>
<dbReference type="AlphaFoldDB" id="A0A7N8XFS8"/>
<evidence type="ECO:0000256" key="5">
    <source>
        <dbReference type="ARBA" id="ARBA00023015"/>
    </source>
</evidence>
<sequence>MPSKQQDVAKYDISPVLFMTVDGEPMSFFLRPGPIKRKLQPLITAGGGLLCNIQQPGAHLLIDPKERGSIAETTAHWYVSIQYIHDCIEKGEQLNLEDYRLIPEVVPRHSARLNSSKEGRVAFTSEEDAAILSYVSKHLKEIGGNRLWQEMEKQHVTSHSWQSMKYRYRARLAKRQSEIEKPTQNTSENTEAQPFSSVQEVQPVNPQTEIQTGESAQAKTAETETSKSPQTEGSCLDPHTDVSPIPAESAEPETVEVQTIISPQNESMPEDSLQSLPNTTTPTKSSLATAEKPSSPQPLRRAKLTVKSTLQNDRTIDQPPSKRARAQREAAESPLKESEKTAVSETPQAGLSFLVVTIFWADLISVTKALLKTSGDFCAAQKLLLNPSSISGPFWKRSDDDLLLSADPAIRQQLQDKYGEVGFAKRILFLEAEG</sequence>
<evidence type="ECO:0000256" key="11">
    <source>
        <dbReference type="SAM" id="MobiDB-lite"/>
    </source>
</evidence>
<dbReference type="InterPro" id="IPR036420">
    <property type="entry name" value="BRCT_dom_sf"/>
</dbReference>
<keyword evidence="7 10" id="KW-0804">Transcription</keyword>
<evidence type="ECO:0000259" key="12">
    <source>
        <dbReference type="Pfam" id="PF08914"/>
    </source>
</evidence>
<dbReference type="GO" id="GO:0070187">
    <property type="term" value="C:shelterin complex"/>
    <property type="evidence" value="ECO:0007669"/>
    <property type="project" value="TreeGrafter"/>
</dbReference>
<dbReference type="PANTHER" id="PTHR16466">
    <property type="entry name" value="TELOMERE REPEAT-BINDING FACTOR 2-INTERACTING PROTEIN 1"/>
    <property type="match status" value="1"/>
</dbReference>
<reference evidence="14" key="1">
    <citation type="submission" date="2025-08" db="UniProtKB">
        <authorList>
            <consortium name="Ensembl"/>
        </authorList>
    </citation>
    <scope>IDENTIFICATION</scope>
</reference>
<keyword evidence="4 10" id="KW-0779">Telomere</keyword>
<evidence type="ECO:0000313" key="15">
    <source>
        <dbReference type="Proteomes" id="UP000261640"/>
    </source>
</evidence>
<feature type="region of interest" description="Disordered" evidence="11">
    <location>
        <begin position="178"/>
        <end position="343"/>
    </location>
</feature>
<dbReference type="InterPro" id="IPR039595">
    <property type="entry name" value="TE2IP/Rap1"/>
</dbReference>
<dbReference type="GO" id="GO:0042162">
    <property type="term" value="F:telomeric DNA binding"/>
    <property type="evidence" value="ECO:0007669"/>
    <property type="project" value="TreeGrafter"/>
</dbReference>
<feature type="domain" description="TERF2-interacting telomeric protein 1 Myb" evidence="12">
    <location>
        <begin position="123"/>
        <end position="178"/>
    </location>
</feature>
<dbReference type="GO" id="GO:0005654">
    <property type="term" value="C:nucleoplasm"/>
    <property type="evidence" value="ECO:0007669"/>
    <property type="project" value="UniProtKB-ARBA"/>
</dbReference>
<comment type="subcellular location">
    <subcellularLocation>
        <location evidence="10">Nucleus</location>
    </subcellularLocation>
    <subcellularLocation>
        <location evidence="10">Chromosome</location>
        <location evidence="10">Telomere</location>
    </subcellularLocation>
</comment>
<evidence type="ECO:0000256" key="7">
    <source>
        <dbReference type="ARBA" id="ARBA00023163"/>
    </source>
</evidence>
<evidence type="ECO:0000256" key="4">
    <source>
        <dbReference type="ARBA" id="ARBA00022895"/>
    </source>
</evidence>
<dbReference type="SUPFAM" id="SSF52113">
    <property type="entry name" value="BRCT domain"/>
    <property type="match status" value="1"/>
</dbReference>
<dbReference type="PANTHER" id="PTHR16466:SF6">
    <property type="entry name" value="TELOMERIC REPEAT-BINDING FACTOR 2-INTERACTING PROTEIN 1"/>
    <property type="match status" value="1"/>
</dbReference>
<dbReference type="CDD" id="cd11655">
    <property type="entry name" value="rap1_myb-like"/>
    <property type="match status" value="1"/>
</dbReference>
<comment type="function">
    <text evidence="10">Acts both as a regulator of telomere function and as a transcription regulator. Involved in the regulation of telomere length and protection as a component of the shelterin complex (telosome). Does not bind DNA directly: recruited to telomeric double-stranded 5'-TTAGGG-3' repeats via its interaction with terf2. Independently of its function in telomeres, also acts as a transcription regulator: recruited to extratelomeric 5'-TTAGGG-3' sites via its association with terf2 or other factors, and regulates gene expression.</text>
</comment>
<evidence type="ECO:0000256" key="9">
    <source>
        <dbReference type="ARBA" id="ARBA00032471"/>
    </source>
</evidence>
<dbReference type="FunFam" id="1.10.10.60:FF:000246">
    <property type="entry name" value="Telomeric repeat-binding factor 2-interacting protein 1"/>
    <property type="match status" value="1"/>
</dbReference>
<feature type="compositionally biased region" description="Polar residues" evidence="11">
    <location>
        <begin position="182"/>
        <end position="220"/>
    </location>
</feature>
<feature type="compositionally biased region" description="Basic and acidic residues" evidence="11">
    <location>
        <begin position="326"/>
        <end position="342"/>
    </location>
</feature>
<evidence type="ECO:0000256" key="3">
    <source>
        <dbReference type="ARBA" id="ARBA00022454"/>
    </source>
</evidence>
<evidence type="ECO:0000256" key="2">
    <source>
        <dbReference type="ARBA" id="ARBA00017805"/>
    </source>
</evidence>
<dbReference type="SUPFAM" id="SSF46689">
    <property type="entry name" value="Homeodomain-like"/>
    <property type="match status" value="1"/>
</dbReference>
<dbReference type="GO" id="GO:0031848">
    <property type="term" value="P:protection from non-homologous end joining at telomere"/>
    <property type="evidence" value="ECO:0007669"/>
    <property type="project" value="TreeGrafter"/>
</dbReference>
<evidence type="ECO:0000256" key="6">
    <source>
        <dbReference type="ARBA" id="ARBA00023159"/>
    </source>
</evidence>
<dbReference type="Pfam" id="PF16589">
    <property type="entry name" value="BRCT_2"/>
    <property type="match status" value="1"/>
</dbReference>
<accession>A0A7N8XFS8</accession>
<dbReference type="GO" id="GO:0006355">
    <property type="term" value="P:regulation of DNA-templated transcription"/>
    <property type="evidence" value="ECO:0007669"/>
    <property type="project" value="UniProtKB-UniRule"/>
</dbReference>
<evidence type="ECO:0000256" key="10">
    <source>
        <dbReference type="RuleBase" id="RU367107"/>
    </source>
</evidence>
<keyword evidence="5 10" id="KW-0805">Transcription regulation</keyword>
<name>A0A7N8XFS8_9TELE</name>
<comment type="subunit">
    <text evidence="10">Homodimer.</text>
</comment>
<dbReference type="GeneTree" id="ENSGT00390000005351"/>
<dbReference type="Ensembl" id="ENSMAMT00000054629.1">
    <property type="protein sequence ID" value="ENSMAMP00000050339.1"/>
    <property type="gene ID" value="ENSMAMG00000026179.1"/>
</dbReference>
<evidence type="ECO:0000256" key="8">
    <source>
        <dbReference type="ARBA" id="ARBA00023242"/>
    </source>
</evidence>
<evidence type="ECO:0000259" key="13">
    <source>
        <dbReference type="Pfam" id="PF16589"/>
    </source>
</evidence>
<dbReference type="InParanoid" id="A0A7N8XFS8"/>
<reference evidence="14" key="2">
    <citation type="submission" date="2025-09" db="UniProtKB">
        <authorList>
            <consortium name="Ensembl"/>
        </authorList>
    </citation>
    <scope>IDENTIFICATION</scope>
</reference>
<evidence type="ECO:0000313" key="14">
    <source>
        <dbReference type="Ensembl" id="ENSMAMP00000050339.1"/>
    </source>
</evidence>
<dbReference type="InterPro" id="IPR001357">
    <property type="entry name" value="BRCT_dom"/>
</dbReference>
<dbReference type="GO" id="GO:0010833">
    <property type="term" value="P:telomere maintenance via telomere lengthening"/>
    <property type="evidence" value="ECO:0007669"/>
    <property type="project" value="UniProtKB-UniRule"/>
</dbReference>
<feature type="domain" description="BRCT" evidence="13">
    <location>
        <begin position="18"/>
        <end position="100"/>
    </location>
</feature>
<keyword evidence="8 10" id="KW-0539">Nucleus</keyword>
<protein>
    <recommendedName>
        <fullName evidence="2 10">Telomeric repeat-binding factor 2-interacting protein 1</fullName>
        <shortName evidence="10">TERF2-interacting telomeric protein 1</shortName>
    </recommendedName>
    <alternativeName>
        <fullName evidence="9 10">Repressor/activator protein 1 homolog</fullName>
    </alternativeName>
</protein>
<feature type="compositionally biased region" description="Polar residues" evidence="11">
    <location>
        <begin position="256"/>
        <end position="294"/>
    </location>
</feature>
<evidence type="ECO:0000256" key="1">
    <source>
        <dbReference type="ARBA" id="ARBA00010467"/>
    </source>
</evidence>
<keyword evidence="6 10" id="KW-0010">Activator</keyword>
<dbReference type="Gene3D" id="3.40.50.10190">
    <property type="entry name" value="BRCT domain"/>
    <property type="match status" value="1"/>
</dbReference>
<dbReference type="Proteomes" id="UP000261640">
    <property type="component" value="Unplaced"/>
</dbReference>
<dbReference type="Pfam" id="PF08914">
    <property type="entry name" value="Myb_Rap1"/>
    <property type="match status" value="1"/>
</dbReference>
<dbReference type="InterPro" id="IPR009057">
    <property type="entry name" value="Homeodomain-like_sf"/>
</dbReference>
<keyword evidence="3 10" id="KW-0158">Chromosome</keyword>
<dbReference type="FunCoup" id="A0A7N8XFS8">
    <property type="interactions" value="224"/>
</dbReference>
<dbReference type="InterPro" id="IPR015010">
    <property type="entry name" value="TERF2IP_Myb"/>
</dbReference>
<keyword evidence="15" id="KW-1185">Reference proteome</keyword>
<proteinExistence type="inferred from homology"/>